<feature type="modified residue" description="4-aspartylphosphate" evidence="2">
    <location>
        <position position="64"/>
    </location>
</feature>
<dbReference type="InterPro" id="IPR001789">
    <property type="entry name" value="Sig_transdc_resp-reg_receiver"/>
</dbReference>
<evidence type="ECO:0000313" key="5">
    <source>
        <dbReference type="Proteomes" id="UP000619761"/>
    </source>
</evidence>
<comment type="caution">
    <text evidence="4">The sequence shown here is derived from an EMBL/GenBank/DDBJ whole genome shotgun (WGS) entry which is preliminary data.</text>
</comment>
<organism evidence="4 5">
    <name type="scientific">Cellvibrio zantedeschiae</name>
    <dbReference type="NCBI Taxonomy" id="1237077"/>
    <lineage>
        <taxon>Bacteria</taxon>
        <taxon>Pseudomonadati</taxon>
        <taxon>Pseudomonadota</taxon>
        <taxon>Gammaproteobacteria</taxon>
        <taxon>Cellvibrionales</taxon>
        <taxon>Cellvibrionaceae</taxon>
        <taxon>Cellvibrio</taxon>
    </lineage>
</organism>
<gene>
    <name evidence="4" type="ORF">GCM10011613_19040</name>
</gene>
<dbReference type="SMART" id="SM00448">
    <property type="entry name" value="REC"/>
    <property type="match status" value="1"/>
</dbReference>
<feature type="domain" description="Response regulatory" evidence="3">
    <location>
        <begin position="15"/>
        <end position="130"/>
    </location>
</feature>
<evidence type="ECO:0000259" key="3">
    <source>
        <dbReference type="PROSITE" id="PS50110"/>
    </source>
</evidence>
<dbReference type="RefSeq" id="WP_189417831.1">
    <property type="nucleotide sequence ID" value="NZ_BMYZ01000001.1"/>
</dbReference>
<proteinExistence type="predicted"/>
<sequence length="130" mass="14183">MQSTQPVTNTKAIKRVLIVDDNHDVADSLSQWLALAGHEVHTLYTGAEAVEKVPEIKPDIILLDIGLPDINGYEVARKLRALTGVPNFVLVAVTGYGQPADPEVFRSAGFDEYFSKPMHASKLKSIGLEL</sequence>
<dbReference type="SUPFAM" id="SSF52172">
    <property type="entry name" value="CheY-like"/>
    <property type="match status" value="1"/>
</dbReference>
<dbReference type="PANTHER" id="PTHR44591:SF3">
    <property type="entry name" value="RESPONSE REGULATORY DOMAIN-CONTAINING PROTEIN"/>
    <property type="match status" value="1"/>
</dbReference>
<protein>
    <recommendedName>
        <fullName evidence="3">Response regulatory domain-containing protein</fullName>
    </recommendedName>
</protein>
<name>A0ABQ3B4B0_9GAMM</name>
<dbReference type="PROSITE" id="PS50110">
    <property type="entry name" value="RESPONSE_REGULATORY"/>
    <property type="match status" value="1"/>
</dbReference>
<dbReference type="Pfam" id="PF00072">
    <property type="entry name" value="Response_reg"/>
    <property type="match status" value="1"/>
</dbReference>
<accession>A0ABQ3B4B0</accession>
<evidence type="ECO:0000256" key="1">
    <source>
        <dbReference type="ARBA" id="ARBA00022553"/>
    </source>
</evidence>
<evidence type="ECO:0000256" key="2">
    <source>
        <dbReference type="PROSITE-ProRule" id="PRU00169"/>
    </source>
</evidence>
<evidence type="ECO:0000313" key="4">
    <source>
        <dbReference type="EMBL" id="GGY73928.1"/>
    </source>
</evidence>
<dbReference type="InterPro" id="IPR050595">
    <property type="entry name" value="Bact_response_regulator"/>
</dbReference>
<dbReference type="EMBL" id="BMYZ01000001">
    <property type="protein sequence ID" value="GGY73928.1"/>
    <property type="molecule type" value="Genomic_DNA"/>
</dbReference>
<dbReference type="Proteomes" id="UP000619761">
    <property type="component" value="Unassembled WGS sequence"/>
</dbReference>
<dbReference type="PANTHER" id="PTHR44591">
    <property type="entry name" value="STRESS RESPONSE REGULATOR PROTEIN 1"/>
    <property type="match status" value="1"/>
</dbReference>
<reference evidence="5" key="1">
    <citation type="journal article" date="2019" name="Int. J. Syst. Evol. Microbiol.">
        <title>The Global Catalogue of Microorganisms (GCM) 10K type strain sequencing project: providing services to taxonomists for standard genome sequencing and annotation.</title>
        <authorList>
            <consortium name="The Broad Institute Genomics Platform"/>
            <consortium name="The Broad Institute Genome Sequencing Center for Infectious Disease"/>
            <person name="Wu L."/>
            <person name="Ma J."/>
        </authorList>
    </citation>
    <scope>NUCLEOTIDE SEQUENCE [LARGE SCALE GENOMIC DNA]</scope>
    <source>
        <strain evidence="5">KCTC 32239</strain>
    </source>
</reference>
<dbReference type="Gene3D" id="3.40.50.2300">
    <property type="match status" value="1"/>
</dbReference>
<dbReference type="InterPro" id="IPR011006">
    <property type="entry name" value="CheY-like_superfamily"/>
</dbReference>
<keyword evidence="1 2" id="KW-0597">Phosphoprotein</keyword>
<keyword evidence="5" id="KW-1185">Reference proteome</keyword>